<reference evidence="3" key="1">
    <citation type="journal article" date="2018" name="Genome Biol. Evol.">
        <title>Genomics and development of Lentinus tigrinus, a white-rot wood-decaying mushroom with dimorphic fruiting bodies.</title>
        <authorList>
            <person name="Wu B."/>
            <person name="Xu Z."/>
            <person name="Knudson A."/>
            <person name="Carlson A."/>
            <person name="Chen N."/>
            <person name="Kovaka S."/>
            <person name="LaButti K."/>
            <person name="Lipzen A."/>
            <person name="Pennachio C."/>
            <person name="Riley R."/>
            <person name="Schakwitz W."/>
            <person name="Umezawa K."/>
            <person name="Ohm R.A."/>
            <person name="Grigoriev I.V."/>
            <person name="Nagy L.G."/>
            <person name="Gibbons J."/>
            <person name="Hibbett D."/>
        </authorList>
    </citation>
    <scope>NUCLEOTIDE SEQUENCE [LARGE SCALE GENOMIC DNA]</scope>
    <source>
        <strain evidence="3">ALCF2SS1-6</strain>
    </source>
</reference>
<sequence>MTTNHHPVSACSQHPTGTSGSVMADTKEKLTIRDLPPEIFHNILDQLGCHDRDAIPACTLVCRDWLEISREHLFSELHVPRGLDESFDDLAHFLETHPTLAGYVRILSLEAMLFSIPPNHGLMPLIDVGLICRLARAVPHIHELRLRQLNIVRSAVELDTTHKINVEHMEYEKSFSNIATTFALLSAFHIEHLDFDPLFEDEECTEVSAGNTTLDVVSLCVNPFTLHPLLAFKALQQVVRPNMLKTFRYPSPTIHPIKLPVVTFLTDIGQAIVDLDLSPTAKDDYLVLPKLPSLQIFRYHPGVPLLSPPDDLPEKQALVAPFRDSWIPHLPSDLEELVLYIPYGDKDNAPGATTMPLWGLDTSLARFRRLKKLTICFPDIPGGVTLEGAVAAAAVCFPRAHARGVLDISVRVWALECREWDIYGYLREC</sequence>
<feature type="domain" description="F-box" evidence="2">
    <location>
        <begin position="29"/>
        <end position="77"/>
    </location>
</feature>
<feature type="non-terminal residue" evidence="3">
    <location>
        <position position="429"/>
    </location>
</feature>
<gene>
    <name evidence="3" type="ORF">L227DRAFT_524380</name>
</gene>
<protein>
    <recommendedName>
        <fullName evidence="2">F-box domain-containing protein</fullName>
    </recommendedName>
</protein>
<dbReference type="EMBL" id="ML122262">
    <property type="protein sequence ID" value="RPD61244.1"/>
    <property type="molecule type" value="Genomic_DNA"/>
</dbReference>
<evidence type="ECO:0000256" key="1">
    <source>
        <dbReference type="SAM" id="MobiDB-lite"/>
    </source>
</evidence>
<evidence type="ECO:0000313" key="4">
    <source>
        <dbReference type="Proteomes" id="UP000313359"/>
    </source>
</evidence>
<dbReference type="PROSITE" id="PS50181">
    <property type="entry name" value="FBOX"/>
    <property type="match status" value="1"/>
</dbReference>
<accession>A0A5C2SDI7</accession>
<dbReference type="Pfam" id="PF00646">
    <property type="entry name" value="F-box"/>
    <property type="match status" value="1"/>
</dbReference>
<feature type="compositionally biased region" description="Polar residues" evidence="1">
    <location>
        <begin position="1"/>
        <end position="21"/>
    </location>
</feature>
<organism evidence="3 4">
    <name type="scientific">Lentinus tigrinus ALCF2SS1-6</name>
    <dbReference type="NCBI Taxonomy" id="1328759"/>
    <lineage>
        <taxon>Eukaryota</taxon>
        <taxon>Fungi</taxon>
        <taxon>Dikarya</taxon>
        <taxon>Basidiomycota</taxon>
        <taxon>Agaricomycotina</taxon>
        <taxon>Agaricomycetes</taxon>
        <taxon>Polyporales</taxon>
        <taxon>Polyporaceae</taxon>
        <taxon>Lentinus</taxon>
    </lineage>
</organism>
<proteinExistence type="predicted"/>
<evidence type="ECO:0000313" key="3">
    <source>
        <dbReference type="EMBL" id="RPD61244.1"/>
    </source>
</evidence>
<evidence type="ECO:0000259" key="2">
    <source>
        <dbReference type="PROSITE" id="PS50181"/>
    </source>
</evidence>
<dbReference type="SUPFAM" id="SSF81383">
    <property type="entry name" value="F-box domain"/>
    <property type="match status" value="1"/>
</dbReference>
<dbReference type="InterPro" id="IPR036047">
    <property type="entry name" value="F-box-like_dom_sf"/>
</dbReference>
<dbReference type="OrthoDB" id="2729743at2759"/>
<dbReference type="InterPro" id="IPR001810">
    <property type="entry name" value="F-box_dom"/>
</dbReference>
<keyword evidence="4" id="KW-1185">Reference proteome</keyword>
<feature type="region of interest" description="Disordered" evidence="1">
    <location>
        <begin position="1"/>
        <end position="23"/>
    </location>
</feature>
<dbReference type="AlphaFoldDB" id="A0A5C2SDI7"/>
<dbReference type="Proteomes" id="UP000313359">
    <property type="component" value="Unassembled WGS sequence"/>
</dbReference>
<name>A0A5C2SDI7_9APHY</name>